<gene>
    <name evidence="2" type="ORF">RAG0_08166</name>
</gene>
<dbReference type="EMBL" id="FJUX01000042">
    <property type="protein sequence ID" value="CZS99892.1"/>
    <property type="molecule type" value="Genomic_DNA"/>
</dbReference>
<dbReference type="Proteomes" id="UP000178912">
    <property type="component" value="Unassembled WGS sequence"/>
</dbReference>
<protein>
    <submittedName>
        <fullName evidence="2">Uncharacterized protein</fullName>
    </submittedName>
</protein>
<feature type="compositionally biased region" description="Polar residues" evidence="1">
    <location>
        <begin position="29"/>
        <end position="44"/>
    </location>
</feature>
<name>A0A1E1KPH3_9HELO</name>
<proteinExistence type="predicted"/>
<evidence type="ECO:0000313" key="2">
    <source>
        <dbReference type="EMBL" id="CZS99892.1"/>
    </source>
</evidence>
<evidence type="ECO:0000256" key="1">
    <source>
        <dbReference type="SAM" id="MobiDB-lite"/>
    </source>
</evidence>
<organism evidence="2 3">
    <name type="scientific">Rhynchosporium agropyri</name>
    <dbReference type="NCBI Taxonomy" id="914238"/>
    <lineage>
        <taxon>Eukaryota</taxon>
        <taxon>Fungi</taxon>
        <taxon>Dikarya</taxon>
        <taxon>Ascomycota</taxon>
        <taxon>Pezizomycotina</taxon>
        <taxon>Leotiomycetes</taxon>
        <taxon>Helotiales</taxon>
        <taxon>Ploettnerulaceae</taxon>
        <taxon>Rhynchosporium</taxon>
    </lineage>
</organism>
<feature type="compositionally biased region" description="Polar residues" evidence="1">
    <location>
        <begin position="1"/>
        <end position="19"/>
    </location>
</feature>
<accession>A0A1E1KPH3</accession>
<sequence>MSQPLSKLSGTNNAESTSGKAHKRENQQDNRIASRNQANVSRNRPSWPPTYATRSAVAHGITKTPVIEPTRTQRWMNETLRQSPWNNVEAVVVRKERYGEEMCNGSRGSAAGIWRSYSRPRNGLLEAS</sequence>
<evidence type="ECO:0000313" key="3">
    <source>
        <dbReference type="Proteomes" id="UP000178912"/>
    </source>
</evidence>
<dbReference type="AlphaFoldDB" id="A0A1E1KPH3"/>
<keyword evidence="3" id="KW-1185">Reference proteome</keyword>
<reference evidence="3" key="1">
    <citation type="submission" date="2016-03" db="EMBL/GenBank/DDBJ databases">
        <authorList>
            <person name="Guldener U."/>
        </authorList>
    </citation>
    <scope>NUCLEOTIDE SEQUENCE [LARGE SCALE GENOMIC DNA]</scope>
    <source>
        <strain evidence="3">04CH-RAC-A.6.1</strain>
    </source>
</reference>
<feature type="region of interest" description="Disordered" evidence="1">
    <location>
        <begin position="1"/>
        <end position="53"/>
    </location>
</feature>